<dbReference type="GO" id="GO:0015935">
    <property type="term" value="C:small ribosomal subunit"/>
    <property type="evidence" value="ECO:0007669"/>
    <property type="project" value="InterPro"/>
</dbReference>
<dbReference type="InterPro" id="IPR000235">
    <property type="entry name" value="Ribosomal_uS7"/>
</dbReference>
<dbReference type="InterPro" id="IPR023798">
    <property type="entry name" value="Ribosomal_uS7_dom"/>
</dbReference>
<comment type="function">
    <text evidence="6">One of the primary rRNA binding proteins, it binds directly to 16S rRNA where it nucleates assembly of the head domain of the 30S subunit. Is located at the subunit interface close to the decoding center, probably blocks exit of the E-site tRNA.</text>
</comment>
<sequence>MPRRKTVIKKRDIGVDPRYQSELVQRLINVVMERGKKNVARKIVYEALDVMSKRFGEGDKALEAFQKSYDQVVPLVEVRSRRVGGSVYQIPSEVSLVRGRSLALRWLIIGASSRTDKSMGLRLGHELLDAYEGRGGAMKKRLDVHKMAEANRAFSHYSW</sequence>
<comment type="similarity">
    <text evidence="1 6 7">Belongs to the universal ribosomal protein uS7 family.</text>
</comment>
<dbReference type="HAMAP" id="MF_00480_B">
    <property type="entry name" value="Ribosomal_uS7_B"/>
    <property type="match status" value="1"/>
</dbReference>
<dbReference type="PANTHER" id="PTHR11205">
    <property type="entry name" value="RIBOSOMAL PROTEIN S7"/>
    <property type="match status" value="1"/>
</dbReference>
<evidence type="ECO:0000259" key="8">
    <source>
        <dbReference type="Pfam" id="PF00177"/>
    </source>
</evidence>
<keyword evidence="4 6" id="KW-0689">Ribosomal protein</keyword>
<dbReference type="PIRSF" id="PIRSF002122">
    <property type="entry name" value="RPS7p_RPS7a_RPS5e_RPS7o"/>
    <property type="match status" value="1"/>
</dbReference>
<feature type="domain" description="Small ribosomal subunit protein uS7" evidence="8">
    <location>
        <begin position="4"/>
        <end position="152"/>
    </location>
</feature>
<dbReference type="GO" id="GO:0019843">
    <property type="term" value="F:rRNA binding"/>
    <property type="evidence" value="ECO:0007669"/>
    <property type="project" value="UniProtKB-UniRule"/>
</dbReference>
<proteinExistence type="inferred from homology"/>
<evidence type="ECO:0000256" key="7">
    <source>
        <dbReference type="RuleBase" id="RU003619"/>
    </source>
</evidence>
<gene>
    <name evidence="6" type="primary">rpsG</name>
    <name evidence="9" type="ORF">C0J27_01765</name>
</gene>
<dbReference type="InterPro" id="IPR020606">
    <property type="entry name" value="Ribosomal_uS7_CS"/>
</dbReference>
<keyword evidence="10" id="KW-1185">Reference proteome</keyword>
<name>A0A345ZB05_9BACT</name>
<dbReference type="EMBL" id="CP025544">
    <property type="protein sequence ID" value="AXK60472.1"/>
    <property type="molecule type" value="Genomic_DNA"/>
</dbReference>
<protein>
    <recommendedName>
        <fullName evidence="6">Small ribosomal subunit protein uS7</fullName>
    </recommendedName>
</protein>
<organism evidence="9 10">
    <name type="scientific">Candidatus Chromulinivorax destructor</name>
    <dbReference type="NCBI Taxonomy" id="2066483"/>
    <lineage>
        <taxon>Bacteria</taxon>
        <taxon>Candidatus Babelota</taxon>
        <taxon>Candidatus Babeliae</taxon>
        <taxon>Candidatus Babeliales</taxon>
        <taxon>Candidatus Chromulinivoraceae</taxon>
        <taxon>Candidatus Chromulinivorax</taxon>
    </lineage>
</organism>
<dbReference type="OrthoDB" id="9807653at2"/>
<dbReference type="AlphaFoldDB" id="A0A345ZB05"/>
<keyword evidence="3 6" id="KW-0694">RNA-binding</keyword>
<dbReference type="InterPro" id="IPR036823">
    <property type="entry name" value="Ribosomal_uS7_dom_sf"/>
</dbReference>
<evidence type="ECO:0000256" key="3">
    <source>
        <dbReference type="ARBA" id="ARBA00022884"/>
    </source>
</evidence>
<dbReference type="RefSeq" id="WP_115585487.1">
    <property type="nucleotide sequence ID" value="NZ_CP025544.1"/>
</dbReference>
<dbReference type="Gene3D" id="1.10.455.10">
    <property type="entry name" value="Ribosomal protein S7 domain"/>
    <property type="match status" value="1"/>
</dbReference>
<dbReference type="GO" id="GO:0003735">
    <property type="term" value="F:structural constituent of ribosome"/>
    <property type="evidence" value="ECO:0007669"/>
    <property type="project" value="InterPro"/>
</dbReference>
<evidence type="ECO:0000313" key="9">
    <source>
        <dbReference type="EMBL" id="AXK60472.1"/>
    </source>
</evidence>
<dbReference type="InterPro" id="IPR005717">
    <property type="entry name" value="Ribosomal_uS7_bac/org-type"/>
</dbReference>
<comment type="subunit">
    <text evidence="6">Part of the 30S ribosomal subunit. Contacts proteins S9 and S11.</text>
</comment>
<evidence type="ECO:0000256" key="1">
    <source>
        <dbReference type="ARBA" id="ARBA00007151"/>
    </source>
</evidence>
<dbReference type="CDD" id="cd14869">
    <property type="entry name" value="uS7_Bacteria"/>
    <property type="match status" value="1"/>
</dbReference>
<dbReference type="NCBIfam" id="TIGR01029">
    <property type="entry name" value="rpsG_bact"/>
    <property type="match status" value="1"/>
</dbReference>
<dbReference type="GO" id="GO:0006412">
    <property type="term" value="P:translation"/>
    <property type="evidence" value="ECO:0007669"/>
    <property type="project" value="UniProtKB-UniRule"/>
</dbReference>
<keyword evidence="2 6" id="KW-0699">rRNA-binding</keyword>
<dbReference type="Pfam" id="PF00177">
    <property type="entry name" value="Ribosomal_S7"/>
    <property type="match status" value="1"/>
</dbReference>
<evidence type="ECO:0000256" key="4">
    <source>
        <dbReference type="ARBA" id="ARBA00022980"/>
    </source>
</evidence>
<reference evidence="9 10" key="1">
    <citation type="submission" date="2017-12" db="EMBL/GenBank/DDBJ databases">
        <title>Chromulinavorax destructans is a abundant pathogen of dominant heterotrophic picoflagllates.</title>
        <authorList>
            <person name="Deeg C.M."/>
            <person name="Zimmer M."/>
            <person name="Suttle C.A."/>
        </authorList>
    </citation>
    <scope>NUCLEOTIDE SEQUENCE [LARGE SCALE GENOMIC DNA]</scope>
    <source>
        <strain evidence="9 10">SeV1</strain>
    </source>
</reference>
<dbReference type="Proteomes" id="UP000254834">
    <property type="component" value="Chromosome"/>
</dbReference>
<dbReference type="FunFam" id="1.10.455.10:FF:000001">
    <property type="entry name" value="30S ribosomal protein S7"/>
    <property type="match status" value="1"/>
</dbReference>
<dbReference type="SUPFAM" id="SSF47973">
    <property type="entry name" value="Ribosomal protein S7"/>
    <property type="match status" value="1"/>
</dbReference>
<evidence type="ECO:0000313" key="10">
    <source>
        <dbReference type="Proteomes" id="UP000254834"/>
    </source>
</evidence>
<keyword evidence="5 6" id="KW-0687">Ribonucleoprotein</keyword>
<keyword evidence="6" id="KW-0820">tRNA-binding</keyword>
<evidence type="ECO:0000256" key="2">
    <source>
        <dbReference type="ARBA" id="ARBA00022730"/>
    </source>
</evidence>
<dbReference type="KEGG" id="cdes:C0J27_01765"/>
<dbReference type="PROSITE" id="PS00052">
    <property type="entry name" value="RIBOSOMAL_S7"/>
    <property type="match status" value="1"/>
</dbReference>
<accession>A0A345ZB05</accession>
<dbReference type="GO" id="GO:0000049">
    <property type="term" value="F:tRNA binding"/>
    <property type="evidence" value="ECO:0007669"/>
    <property type="project" value="UniProtKB-UniRule"/>
</dbReference>
<evidence type="ECO:0000256" key="5">
    <source>
        <dbReference type="ARBA" id="ARBA00023274"/>
    </source>
</evidence>
<evidence type="ECO:0000256" key="6">
    <source>
        <dbReference type="HAMAP-Rule" id="MF_00480"/>
    </source>
</evidence>